<dbReference type="CDD" id="cd04913">
    <property type="entry name" value="ACT_AKii-LysC-BS-like_1"/>
    <property type="match status" value="1"/>
</dbReference>
<dbReference type="InterPro" id="IPR002912">
    <property type="entry name" value="ACT_dom"/>
</dbReference>
<comment type="similarity">
    <text evidence="4 14">Belongs to the aspartokinase family.</text>
</comment>
<proteinExistence type="inferred from homology"/>
<keyword evidence="7 15" id="KW-0028">Amino-acid biosynthesis</keyword>
<dbReference type="Pfam" id="PF00696">
    <property type="entry name" value="AA_kinase"/>
    <property type="match status" value="1"/>
</dbReference>
<keyword evidence="18" id="KW-1185">Reference proteome</keyword>
<evidence type="ECO:0000256" key="8">
    <source>
        <dbReference type="ARBA" id="ARBA00022679"/>
    </source>
</evidence>
<dbReference type="SUPFAM" id="SSF55021">
    <property type="entry name" value="ACT-like"/>
    <property type="match status" value="2"/>
</dbReference>
<organism evidence="17 18">
    <name type="scientific">Camelimonas abortus</name>
    <dbReference type="NCBI Taxonomy" id="1017184"/>
    <lineage>
        <taxon>Bacteria</taxon>
        <taxon>Pseudomonadati</taxon>
        <taxon>Pseudomonadota</taxon>
        <taxon>Alphaproteobacteria</taxon>
        <taxon>Hyphomicrobiales</taxon>
        <taxon>Chelatococcaceae</taxon>
        <taxon>Camelimonas</taxon>
    </lineage>
</organism>
<evidence type="ECO:0000256" key="6">
    <source>
        <dbReference type="ARBA" id="ARBA00016273"/>
    </source>
</evidence>
<dbReference type="InterPro" id="IPR036393">
    <property type="entry name" value="AceGlu_kinase-like_sf"/>
</dbReference>
<dbReference type="CDD" id="cd04923">
    <property type="entry name" value="ACT_AK-LysC-DapG-like_2"/>
    <property type="match status" value="1"/>
</dbReference>
<sequence>MARLVMKFGGTSVANIERIRNVALHVKREVEAGNDVAVVVSAMAGKTNELVGWCREAAPLYDPKEYDAVVASGELVTAGLLAITLQGMGLKARSWQGWQIPVCTDDAHGAARIVSVDPAGLNAGFARGEVAVIAGFQGVHQPSGRVTTLGRGGSDTSAVAVAAAIGADRCDIYTDVDGVYTTDPRIVSKARRLDRVSFEEMLEMASLGAKVLQVRSVEMAMVHGVRTYVRSSFDDPASPGIGTLICDEEEIVEQQVVTGIAYSRDEAQITLRRVPDKPGVAADIFVPLAEANINVDMIIQVVSGDNASTDITFTVPGAEYERARKILEDRRGQLGFTEIEGATDVVKVSAIGVGMRSHAGVAAKAFRALADKGINIRAITTSEIKFSVLIDEAYTELAVRTLHSLYGLDRTDG</sequence>
<evidence type="ECO:0000256" key="9">
    <source>
        <dbReference type="ARBA" id="ARBA00022741"/>
    </source>
</evidence>
<name>A0ABV7LBE9_9HYPH</name>
<dbReference type="NCBIfam" id="NF005155">
    <property type="entry name" value="PRK06635.1-4"/>
    <property type="match status" value="1"/>
</dbReference>
<comment type="pathway">
    <text evidence="3 15">Amino-acid biosynthesis; L-threonine biosynthesis; L-threonine from L-aspartate: step 1/5.</text>
</comment>
<dbReference type="NCBIfam" id="TIGR00657">
    <property type="entry name" value="asp_kinases"/>
    <property type="match status" value="1"/>
</dbReference>
<gene>
    <name evidence="17" type="ORF">ACFOEX_01465</name>
</gene>
<evidence type="ECO:0000256" key="15">
    <source>
        <dbReference type="RuleBase" id="RU004249"/>
    </source>
</evidence>
<dbReference type="InterPro" id="IPR001341">
    <property type="entry name" value="Asp_kinase"/>
</dbReference>
<evidence type="ECO:0000256" key="11">
    <source>
        <dbReference type="ARBA" id="ARBA00022840"/>
    </source>
</evidence>
<feature type="domain" description="ACT" evidence="16">
    <location>
        <begin position="269"/>
        <end position="353"/>
    </location>
</feature>
<keyword evidence="10 14" id="KW-0418">Kinase</keyword>
<dbReference type="SUPFAM" id="SSF53633">
    <property type="entry name" value="Carbamate kinase-like"/>
    <property type="match status" value="1"/>
</dbReference>
<evidence type="ECO:0000256" key="1">
    <source>
        <dbReference type="ARBA" id="ARBA00004766"/>
    </source>
</evidence>
<dbReference type="PANTHER" id="PTHR21499">
    <property type="entry name" value="ASPARTATE KINASE"/>
    <property type="match status" value="1"/>
</dbReference>
<dbReference type="CDD" id="cd04261">
    <property type="entry name" value="AAK_AKii-LysC-BS"/>
    <property type="match status" value="1"/>
</dbReference>
<dbReference type="RefSeq" id="WP_376832179.1">
    <property type="nucleotide sequence ID" value="NZ_JBHLWR010000006.1"/>
</dbReference>
<dbReference type="Gene3D" id="3.40.1160.10">
    <property type="entry name" value="Acetylglutamate kinase-like"/>
    <property type="match status" value="1"/>
</dbReference>
<evidence type="ECO:0000256" key="5">
    <source>
        <dbReference type="ARBA" id="ARBA00013059"/>
    </source>
</evidence>
<dbReference type="InterPro" id="IPR045865">
    <property type="entry name" value="ACT-like_dom_sf"/>
</dbReference>
<evidence type="ECO:0000256" key="4">
    <source>
        <dbReference type="ARBA" id="ARBA00010122"/>
    </source>
</evidence>
<dbReference type="InterPro" id="IPR001048">
    <property type="entry name" value="Asp/Glu/Uridylate_kinase"/>
</dbReference>
<dbReference type="PROSITE" id="PS51671">
    <property type="entry name" value="ACT"/>
    <property type="match status" value="1"/>
</dbReference>
<evidence type="ECO:0000256" key="2">
    <source>
        <dbReference type="ARBA" id="ARBA00004986"/>
    </source>
</evidence>
<comment type="caution">
    <text evidence="17">The sequence shown here is derived from an EMBL/GenBank/DDBJ whole genome shotgun (WGS) entry which is preliminary data.</text>
</comment>
<dbReference type="Pfam" id="PF22468">
    <property type="entry name" value="ACT_9"/>
    <property type="match status" value="1"/>
</dbReference>
<evidence type="ECO:0000313" key="17">
    <source>
        <dbReference type="EMBL" id="MFC3265028.1"/>
    </source>
</evidence>
<evidence type="ECO:0000256" key="7">
    <source>
        <dbReference type="ARBA" id="ARBA00022605"/>
    </source>
</evidence>
<evidence type="ECO:0000259" key="16">
    <source>
        <dbReference type="PROSITE" id="PS51671"/>
    </source>
</evidence>
<evidence type="ECO:0000256" key="10">
    <source>
        <dbReference type="ARBA" id="ARBA00022777"/>
    </source>
</evidence>
<evidence type="ECO:0000256" key="13">
    <source>
        <dbReference type="ARBA" id="ARBA00047872"/>
    </source>
</evidence>
<dbReference type="EC" id="2.7.2.4" evidence="5 14"/>
<dbReference type="PANTHER" id="PTHR21499:SF3">
    <property type="entry name" value="ASPARTOKINASE"/>
    <property type="match status" value="1"/>
</dbReference>
<reference evidence="18" key="1">
    <citation type="journal article" date="2019" name="Int. J. Syst. Evol. Microbiol.">
        <title>The Global Catalogue of Microorganisms (GCM) 10K type strain sequencing project: providing services to taxonomists for standard genome sequencing and annotation.</title>
        <authorList>
            <consortium name="The Broad Institute Genomics Platform"/>
            <consortium name="The Broad Institute Genome Sequencing Center for Infectious Disease"/>
            <person name="Wu L."/>
            <person name="Ma J."/>
        </authorList>
    </citation>
    <scope>NUCLEOTIDE SEQUENCE [LARGE SCALE GENOMIC DNA]</scope>
    <source>
        <strain evidence="18">CCM 7941</strain>
    </source>
</reference>
<dbReference type="InterPro" id="IPR054352">
    <property type="entry name" value="ACT_Aspartokinase"/>
</dbReference>
<keyword evidence="9" id="KW-0547">Nucleotide-binding</keyword>
<dbReference type="Gene3D" id="3.30.2130.10">
    <property type="entry name" value="VC0802-like"/>
    <property type="match status" value="1"/>
</dbReference>
<protein>
    <recommendedName>
        <fullName evidence="6 14">Aspartokinase</fullName>
        <ecNumber evidence="5 14">2.7.2.4</ecNumber>
    </recommendedName>
</protein>
<keyword evidence="12" id="KW-0457">Lysine biosynthesis</keyword>
<evidence type="ECO:0000256" key="14">
    <source>
        <dbReference type="RuleBase" id="RU003448"/>
    </source>
</evidence>
<comment type="pathway">
    <text evidence="1 15">Amino-acid biosynthesis; L-lysine biosynthesis via DAP pathway; (S)-tetrahydrodipicolinate from L-aspartate: step 1/4.</text>
</comment>
<keyword evidence="11" id="KW-0067">ATP-binding</keyword>
<dbReference type="Proteomes" id="UP001595536">
    <property type="component" value="Unassembled WGS sequence"/>
</dbReference>
<dbReference type="GO" id="GO:0004072">
    <property type="term" value="F:aspartate kinase activity"/>
    <property type="evidence" value="ECO:0007669"/>
    <property type="project" value="UniProtKB-EC"/>
</dbReference>
<accession>A0ABV7LBE9</accession>
<dbReference type="EMBL" id="JBHRUV010000008">
    <property type="protein sequence ID" value="MFC3265028.1"/>
    <property type="molecule type" value="Genomic_DNA"/>
</dbReference>
<evidence type="ECO:0000256" key="12">
    <source>
        <dbReference type="ARBA" id="ARBA00023154"/>
    </source>
</evidence>
<dbReference type="PROSITE" id="PS00324">
    <property type="entry name" value="ASPARTOKINASE"/>
    <property type="match status" value="1"/>
</dbReference>
<evidence type="ECO:0000256" key="3">
    <source>
        <dbReference type="ARBA" id="ARBA00005139"/>
    </source>
</evidence>
<dbReference type="InterPro" id="IPR005260">
    <property type="entry name" value="Asp_kin_monofn"/>
</dbReference>
<dbReference type="Pfam" id="PF01842">
    <property type="entry name" value="ACT"/>
    <property type="match status" value="1"/>
</dbReference>
<comment type="catalytic activity">
    <reaction evidence="13 14">
        <text>L-aspartate + ATP = 4-phospho-L-aspartate + ADP</text>
        <dbReference type="Rhea" id="RHEA:23776"/>
        <dbReference type="ChEBI" id="CHEBI:29991"/>
        <dbReference type="ChEBI" id="CHEBI:30616"/>
        <dbReference type="ChEBI" id="CHEBI:57535"/>
        <dbReference type="ChEBI" id="CHEBI:456216"/>
        <dbReference type="EC" id="2.7.2.4"/>
    </reaction>
</comment>
<comment type="pathway">
    <text evidence="2 15">Amino-acid biosynthesis; L-methionine biosynthesis via de novo pathway; L-homoserine from L-aspartate: step 1/3.</text>
</comment>
<dbReference type="PIRSF" id="PIRSF000726">
    <property type="entry name" value="Asp_kin"/>
    <property type="match status" value="1"/>
</dbReference>
<dbReference type="InterPro" id="IPR041740">
    <property type="entry name" value="AKii-LysC-BS"/>
</dbReference>
<keyword evidence="8 14" id="KW-0808">Transferase</keyword>
<dbReference type="NCBIfam" id="NF005154">
    <property type="entry name" value="PRK06635.1-2"/>
    <property type="match status" value="1"/>
</dbReference>
<dbReference type="InterPro" id="IPR018042">
    <property type="entry name" value="Aspartate_kinase_CS"/>
</dbReference>
<evidence type="ECO:0000313" key="18">
    <source>
        <dbReference type="Proteomes" id="UP001595536"/>
    </source>
</evidence>